<dbReference type="GeneID" id="63816547"/>
<feature type="compositionally biased region" description="Polar residues" evidence="1">
    <location>
        <begin position="618"/>
        <end position="632"/>
    </location>
</feature>
<evidence type="ECO:0008006" key="4">
    <source>
        <dbReference type="Google" id="ProtNLM"/>
    </source>
</evidence>
<reference evidence="2 3" key="1">
    <citation type="journal article" date="2018" name="Proc. Natl. Acad. Sci. U.S.A.">
        <title>Linking secondary metabolites to gene clusters through genome sequencing of six diverse Aspergillus species.</title>
        <authorList>
            <person name="Kaerboelling I."/>
            <person name="Vesth T.C."/>
            <person name="Frisvad J.C."/>
            <person name="Nybo J.L."/>
            <person name="Theobald S."/>
            <person name="Kuo A."/>
            <person name="Bowyer P."/>
            <person name="Matsuda Y."/>
            <person name="Mondo S."/>
            <person name="Lyhne E.K."/>
            <person name="Kogle M.E."/>
            <person name="Clum A."/>
            <person name="Lipzen A."/>
            <person name="Salamov A."/>
            <person name="Ngan C.Y."/>
            <person name="Daum C."/>
            <person name="Chiniquy J."/>
            <person name="Barry K."/>
            <person name="LaButti K."/>
            <person name="Haridas S."/>
            <person name="Simmons B.A."/>
            <person name="Magnuson J.K."/>
            <person name="Mortensen U.H."/>
            <person name="Larsen T.O."/>
            <person name="Grigoriev I.V."/>
            <person name="Baker S.E."/>
            <person name="Andersen M.R."/>
        </authorList>
    </citation>
    <scope>NUCLEOTIDE SEQUENCE [LARGE SCALE GENOMIC DNA]</scope>
    <source>
        <strain evidence="2 3">IBT 24754</strain>
    </source>
</reference>
<organism evidence="2 3">
    <name type="scientific">Aspergillus ochraceoroseus IBT 24754</name>
    <dbReference type="NCBI Taxonomy" id="1392256"/>
    <lineage>
        <taxon>Eukaryota</taxon>
        <taxon>Fungi</taxon>
        <taxon>Dikarya</taxon>
        <taxon>Ascomycota</taxon>
        <taxon>Pezizomycotina</taxon>
        <taxon>Eurotiomycetes</taxon>
        <taxon>Eurotiomycetidae</taxon>
        <taxon>Eurotiales</taxon>
        <taxon>Aspergillaceae</taxon>
        <taxon>Aspergillus</taxon>
        <taxon>Aspergillus subgen. Nidulantes</taxon>
    </lineage>
</organism>
<dbReference type="SUPFAM" id="SSF81383">
    <property type="entry name" value="F-box domain"/>
    <property type="match status" value="1"/>
</dbReference>
<dbReference type="EMBL" id="MSFN02000001">
    <property type="protein sequence ID" value="PTU25611.1"/>
    <property type="molecule type" value="Genomic_DNA"/>
</dbReference>
<feature type="compositionally biased region" description="Polar residues" evidence="1">
    <location>
        <begin position="420"/>
        <end position="442"/>
    </location>
</feature>
<dbReference type="VEuPathDB" id="FungiDB:P175DRAFT_0529176"/>
<evidence type="ECO:0000313" key="3">
    <source>
        <dbReference type="Proteomes" id="UP000244073"/>
    </source>
</evidence>
<protein>
    <recommendedName>
        <fullName evidence="4">F-box domain-containing protein</fullName>
    </recommendedName>
</protein>
<proteinExistence type="predicted"/>
<feature type="compositionally biased region" description="Acidic residues" evidence="1">
    <location>
        <begin position="698"/>
        <end position="707"/>
    </location>
</feature>
<dbReference type="InterPro" id="IPR036047">
    <property type="entry name" value="F-box-like_dom_sf"/>
</dbReference>
<evidence type="ECO:0000256" key="1">
    <source>
        <dbReference type="SAM" id="MobiDB-lite"/>
    </source>
</evidence>
<dbReference type="OrthoDB" id="5311681at2759"/>
<evidence type="ECO:0000313" key="2">
    <source>
        <dbReference type="EMBL" id="PTU25611.1"/>
    </source>
</evidence>
<feature type="region of interest" description="Disordered" evidence="1">
    <location>
        <begin position="612"/>
        <end position="722"/>
    </location>
</feature>
<sequence length="750" mass="83402">MELTSRKMKLTDELHKFWGSATLLLLVSRCCDSIAAGRRVMAAVNRNMFDACVAVERPQGASLLVLPLNLIALIVASLDDPGDLARLCQTCRVLNYMALPQLYKNLTLTSYDKIRYRGEEPEGMGSASPFSMGLNAVITRPYASLVRSLTLRGDWRELELEEHARVGRVPDSSMMLNIAARAAVDRMSELQTFSWELSTKMLETVYLGLAQLPKLTSLTVRFPSSRHPRPTITIPAMPHLRYLKITDIDPLCYPDDISTLLWKARKLVELKLHWSPRMRNVQEPSVMLHDYFRKCTAAKYQIGIRKLGLQNLYARHSEEFNTAFDYTTVKEVTILNGTCSDASNTLNTFVDSTWPVIPRDRPVGLKSIRVDICSQRQVEFFAGFTGLEKIYFVSTTNPYEYINSPRQLAPPTTLTPPASEHTTSSHDLGTPSATTTRSNSPTLQASIRDSTLNSLVLNHAATLRHLLLPSRWPLPPNVMARLVHASPQLEQLSFAPEFSSMDTLGLLLPFLRNLKALRFLIPDGSAASGPETPCSLYVKPKPGMPHPKGATGPMHGPRSFAEFIALDDEVMAEKLGEALSDQQIFQHLKVFGIGRKGFLLGEYYTVPADQEQMGGGIQSQTPGASRATSADLNGSHERSPLGGPVGTSQQDQENGSGAGLLSPGSNSPKGHLQTPRKPPSLLGKRAREDDVSVVPSDQQEEEEEEPLAEMNEGTCFMTDPKRRSWRRRVRRVGWDVLKNWEIWGLDTQEL</sequence>
<feature type="region of interest" description="Disordered" evidence="1">
    <location>
        <begin position="403"/>
        <end position="442"/>
    </location>
</feature>
<comment type="caution">
    <text evidence="2">The sequence shown here is derived from an EMBL/GenBank/DDBJ whole genome shotgun (WGS) entry which is preliminary data.</text>
</comment>
<feature type="compositionally biased region" description="Polar residues" evidence="1">
    <location>
        <begin position="646"/>
        <end position="655"/>
    </location>
</feature>
<dbReference type="Proteomes" id="UP000244073">
    <property type="component" value="Unassembled WGS sequence"/>
</dbReference>
<dbReference type="RefSeq" id="XP_040757003.1">
    <property type="nucleotide sequence ID" value="XM_040899665.1"/>
</dbReference>
<name>A0A2T5MAR6_9EURO</name>
<accession>A0A2T5MAR6</accession>
<feature type="compositionally biased region" description="Low complexity" evidence="1">
    <location>
        <begin position="409"/>
        <end position="418"/>
    </location>
</feature>
<gene>
    <name evidence="2" type="ORF">P175DRAFT_0529176</name>
</gene>
<dbReference type="AlphaFoldDB" id="A0A2T5MAR6"/>